<dbReference type="EMBL" id="JWZX01002971">
    <property type="protein sequence ID" value="KOO25461.1"/>
    <property type="molecule type" value="Genomic_DNA"/>
</dbReference>
<dbReference type="InterPro" id="IPR008271">
    <property type="entry name" value="Ser/Thr_kinase_AS"/>
</dbReference>
<evidence type="ECO:0000259" key="9">
    <source>
        <dbReference type="PROSITE" id="PS50011"/>
    </source>
</evidence>
<comment type="similarity">
    <text evidence="1">Belongs to the protein kinase superfamily. STE Ser/Thr protein kinase family. STE20 subfamily.</text>
</comment>
<evidence type="ECO:0000256" key="5">
    <source>
        <dbReference type="ARBA" id="ARBA00022777"/>
    </source>
</evidence>
<dbReference type="PROSITE" id="PS00108">
    <property type="entry name" value="PROTEIN_KINASE_ST"/>
    <property type="match status" value="1"/>
</dbReference>
<dbReference type="InterPro" id="IPR000719">
    <property type="entry name" value="Prot_kinase_dom"/>
</dbReference>
<sequence>MVHGDIKPANVLLSADGSMLRLADFGLSRFLAETGGTRMGMSMHGAKRTVNPTMGGDTIVGTLGYLSPEGYAGRSHVKEPADIWAFGVMACELASGIAPPDMWHKPDLSFAEEQVGKIPREYQPAFETAVRAALDLREAHRPSATTTLHAAPFLDFVVMDQYKRHRPPEKAGMAIKNADAQPHTSTMETMRSLLDTMPLLEPMRENGLVWIKERADDDVRLCECNVGGIGTDAGASAAGDHGDPSTRAAAKLLAMLDQASSHVSATSIATQHTVDKVVLCKSNSRSMAFTLAAKKLSQRAADTSTFGLANEMRAGVGASSDTAPDGNEEARKKVLERFLTWPSLWCDKRLEHSRVLLVYHTPPSEEIARKILLGGFANLGKRDAGFYGSGIYVTLDLDYCMEYATEKRGSTPVIVCAFVMGVAFPVVESPKNSNGFLGKPLVNKADTHLVVVSRSDGASEPIQFESWASTRTCTELVAQNDSQVLPLGYMMLTKKGLEVQRQSSRELQE</sequence>
<keyword evidence="2" id="KW-0723">Serine/threonine-protein kinase</keyword>
<proteinExistence type="inferred from homology"/>
<dbReference type="SUPFAM" id="SSF56112">
    <property type="entry name" value="Protein kinase-like (PK-like)"/>
    <property type="match status" value="1"/>
</dbReference>
<evidence type="ECO:0000256" key="6">
    <source>
        <dbReference type="ARBA" id="ARBA00022840"/>
    </source>
</evidence>
<dbReference type="GO" id="GO:0004674">
    <property type="term" value="F:protein serine/threonine kinase activity"/>
    <property type="evidence" value="ECO:0007669"/>
    <property type="project" value="UniProtKB-KW"/>
</dbReference>
<comment type="catalytic activity">
    <reaction evidence="7">
        <text>L-threonyl-[protein] + ATP = O-phospho-L-threonyl-[protein] + ADP + H(+)</text>
        <dbReference type="Rhea" id="RHEA:46608"/>
        <dbReference type="Rhea" id="RHEA-COMP:11060"/>
        <dbReference type="Rhea" id="RHEA-COMP:11605"/>
        <dbReference type="ChEBI" id="CHEBI:15378"/>
        <dbReference type="ChEBI" id="CHEBI:30013"/>
        <dbReference type="ChEBI" id="CHEBI:30616"/>
        <dbReference type="ChEBI" id="CHEBI:61977"/>
        <dbReference type="ChEBI" id="CHEBI:456216"/>
        <dbReference type="EC" id="2.7.11.1"/>
    </reaction>
</comment>
<keyword evidence="6" id="KW-0067">ATP-binding</keyword>
<dbReference type="Gene3D" id="3.90.228.10">
    <property type="match status" value="1"/>
</dbReference>
<dbReference type="OrthoDB" id="4062651at2759"/>
<keyword evidence="4" id="KW-0547">Nucleotide-binding</keyword>
<evidence type="ECO:0000256" key="3">
    <source>
        <dbReference type="ARBA" id="ARBA00022679"/>
    </source>
</evidence>
<evidence type="ECO:0000256" key="2">
    <source>
        <dbReference type="ARBA" id="ARBA00022527"/>
    </source>
</evidence>
<dbReference type="InterPro" id="IPR011009">
    <property type="entry name" value="Kinase-like_dom_sf"/>
</dbReference>
<dbReference type="Gene3D" id="1.10.510.10">
    <property type="entry name" value="Transferase(Phosphotransferase) domain 1"/>
    <property type="match status" value="1"/>
</dbReference>
<dbReference type="SMART" id="SM00220">
    <property type="entry name" value="S_TKc"/>
    <property type="match status" value="1"/>
</dbReference>
<dbReference type="AlphaFoldDB" id="A0A0M0JFV7"/>
<keyword evidence="3" id="KW-0808">Transferase</keyword>
<reference evidence="11" key="1">
    <citation type="journal article" date="2015" name="PLoS Genet.">
        <title>Genome Sequence and Transcriptome Analyses of Chrysochromulina tobin: Metabolic Tools for Enhanced Algal Fitness in the Prominent Order Prymnesiales (Haptophyceae).</title>
        <authorList>
            <person name="Hovde B.T."/>
            <person name="Deodato C.R."/>
            <person name="Hunsperger H.M."/>
            <person name="Ryken S.A."/>
            <person name="Yost W."/>
            <person name="Jha R.K."/>
            <person name="Patterson J."/>
            <person name="Monnat R.J. Jr."/>
            <person name="Barlow S.B."/>
            <person name="Starkenburg S.R."/>
            <person name="Cattolico R.A."/>
        </authorList>
    </citation>
    <scope>NUCLEOTIDE SEQUENCE</scope>
    <source>
        <strain evidence="11">CCMP291</strain>
    </source>
</reference>
<evidence type="ECO:0000313" key="10">
    <source>
        <dbReference type="EMBL" id="KOO25461.1"/>
    </source>
</evidence>
<comment type="catalytic activity">
    <reaction evidence="8">
        <text>L-seryl-[protein] + ATP = O-phospho-L-seryl-[protein] + ADP + H(+)</text>
        <dbReference type="Rhea" id="RHEA:17989"/>
        <dbReference type="Rhea" id="RHEA-COMP:9863"/>
        <dbReference type="Rhea" id="RHEA-COMP:11604"/>
        <dbReference type="ChEBI" id="CHEBI:15378"/>
        <dbReference type="ChEBI" id="CHEBI:29999"/>
        <dbReference type="ChEBI" id="CHEBI:30616"/>
        <dbReference type="ChEBI" id="CHEBI:83421"/>
        <dbReference type="ChEBI" id="CHEBI:456216"/>
        <dbReference type="EC" id="2.7.11.1"/>
    </reaction>
</comment>
<keyword evidence="11" id="KW-1185">Reference proteome</keyword>
<gene>
    <name evidence="10" type="ORF">Ctob_012004</name>
</gene>
<organism evidence="10 11">
    <name type="scientific">Chrysochromulina tobinii</name>
    <dbReference type="NCBI Taxonomy" id="1460289"/>
    <lineage>
        <taxon>Eukaryota</taxon>
        <taxon>Haptista</taxon>
        <taxon>Haptophyta</taxon>
        <taxon>Prymnesiophyceae</taxon>
        <taxon>Prymnesiales</taxon>
        <taxon>Chrysochromulinaceae</taxon>
        <taxon>Chrysochromulina</taxon>
    </lineage>
</organism>
<dbReference type="Pfam" id="PF00069">
    <property type="entry name" value="Pkinase"/>
    <property type="match status" value="1"/>
</dbReference>
<dbReference type="PANTHER" id="PTHR48012">
    <property type="entry name" value="STERILE20-LIKE KINASE, ISOFORM B-RELATED"/>
    <property type="match status" value="1"/>
</dbReference>
<name>A0A0M0JFV7_9EUKA</name>
<dbReference type="InterPro" id="IPR050629">
    <property type="entry name" value="STE20/SPS1-PAK"/>
</dbReference>
<evidence type="ECO:0000256" key="7">
    <source>
        <dbReference type="ARBA" id="ARBA00047899"/>
    </source>
</evidence>
<evidence type="ECO:0000256" key="8">
    <source>
        <dbReference type="ARBA" id="ARBA00048679"/>
    </source>
</evidence>
<dbReference type="Proteomes" id="UP000037460">
    <property type="component" value="Unassembled WGS sequence"/>
</dbReference>
<dbReference type="GO" id="GO:0005524">
    <property type="term" value="F:ATP binding"/>
    <property type="evidence" value="ECO:0007669"/>
    <property type="project" value="UniProtKB-KW"/>
</dbReference>
<evidence type="ECO:0000313" key="11">
    <source>
        <dbReference type="Proteomes" id="UP000037460"/>
    </source>
</evidence>
<evidence type="ECO:0000256" key="4">
    <source>
        <dbReference type="ARBA" id="ARBA00022741"/>
    </source>
</evidence>
<feature type="domain" description="Protein kinase" evidence="9">
    <location>
        <begin position="1"/>
        <end position="154"/>
    </location>
</feature>
<protein>
    <submittedName>
        <fullName evidence="10">Serine threonine-protein kinase nek2</fullName>
    </submittedName>
</protein>
<dbReference type="GO" id="GO:0005737">
    <property type="term" value="C:cytoplasm"/>
    <property type="evidence" value="ECO:0007669"/>
    <property type="project" value="TreeGrafter"/>
</dbReference>
<dbReference type="PANTHER" id="PTHR48012:SF10">
    <property type="entry name" value="FI20177P1"/>
    <property type="match status" value="1"/>
</dbReference>
<evidence type="ECO:0000256" key="1">
    <source>
        <dbReference type="ARBA" id="ARBA00008874"/>
    </source>
</evidence>
<accession>A0A0M0JFV7</accession>
<keyword evidence="5 10" id="KW-0418">Kinase</keyword>
<comment type="caution">
    <text evidence="10">The sequence shown here is derived from an EMBL/GenBank/DDBJ whole genome shotgun (WGS) entry which is preliminary data.</text>
</comment>
<dbReference type="PROSITE" id="PS50011">
    <property type="entry name" value="PROTEIN_KINASE_DOM"/>
    <property type="match status" value="1"/>
</dbReference>